<dbReference type="InterPro" id="IPR011009">
    <property type="entry name" value="Kinase-like_dom_sf"/>
</dbReference>
<dbReference type="Pfam" id="PF01633">
    <property type="entry name" value="Choline_kinase"/>
    <property type="match status" value="1"/>
</dbReference>
<protein>
    <recommendedName>
        <fullName evidence="3">Aminoglycoside phosphotransferase</fullName>
    </recommendedName>
</protein>
<name>A0ABN3GFG7_9ACTN</name>
<dbReference type="Proteomes" id="UP001501444">
    <property type="component" value="Unassembled WGS sequence"/>
</dbReference>
<proteinExistence type="predicted"/>
<evidence type="ECO:0000313" key="1">
    <source>
        <dbReference type="EMBL" id="GAA2350286.1"/>
    </source>
</evidence>
<keyword evidence="2" id="KW-1185">Reference proteome</keyword>
<evidence type="ECO:0008006" key="3">
    <source>
        <dbReference type="Google" id="ProtNLM"/>
    </source>
</evidence>
<dbReference type="Gene3D" id="3.90.1200.10">
    <property type="match status" value="1"/>
</dbReference>
<dbReference type="SUPFAM" id="SSF56112">
    <property type="entry name" value="Protein kinase-like (PK-like)"/>
    <property type="match status" value="1"/>
</dbReference>
<dbReference type="EMBL" id="BAAARV010000029">
    <property type="protein sequence ID" value="GAA2350286.1"/>
    <property type="molecule type" value="Genomic_DNA"/>
</dbReference>
<reference evidence="1 2" key="1">
    <citation type="journal article" date="2019" name="Int. J. Syst. Evol. Microbiol.">
        <title>The Global Catalogue of Microorganisms (GCM) 10K type strain sequencing project: providing services to taxonomists for standard genome sequencing and annotation.</title>
        <authorList>
            <consortium name="The Broad Institute Genomics Platform"/>
            <consortium name="The Broad Institute Genome Sequencing Center for Infectious Disease"/>
            <person name="Wu L."/>
            <person name="Ma J."/>
        </authorList>
    </citation>
    <scope>NUCLEOTIDE SEQUENCE [LARGE SCALE GENOMIC DNA]</scope>
    <source>
        <strain evidence="1 2">JCM 3272</strain>
    </source>
</reference>
<comment type="caution">
    <text evidence="1">The sequence shown here is derived from an EMBL/GenBank/DDBJ whole genome shotgun (WGS) entry which is preliminary data.</text>
</comment>
<evidence type="ECO:0000313" key="2">
    <source>
        <dbReference type="Proteomes" id="UP001501444"/>
    </source>
</evidence>
<sequence length="400" mass="44680">MTGSLRYDMPFRCLLSREGELSDTQIDAELSAEAHTVLGRDDVMFTPLAHGQRIGVTSGVFRAQAGDTRAVVKIVAPAADVEGKVWRGSHDPANYRFWEREALFYEAGQPQAYTDAGIALPDLMGVFRRGGGEISLWMRDVSGNGGAAWTVQRTEERARQLGRAQGTCLLDDGWRKSAVPFSRNVLRDYLDTPDATSPDIDWDMLENSDAWDTRLMRTHFGGQLREDVLRLCRERYEFVRWGEALPHTLCHHDLWPNNVFEHDGRLVLVDWAFAGEGWVGGDIGNFVSDTALDLLRPSEELPALDEGVFRGYVQGLRDAGYDADEKAVRLGMCVMAAKWTWLIPVMLTRATRDSHEVYGSQAVDADRLYAERANVFRMLVAWAAQGRALAAELFPAAAQP</sequence>
<accession>A0ABN3GFG7</accession>
<organism evidence="1 2">
    <name type="scientific">Dactylosporangium salmoneum</name>
    <dbReference type="NCBI Taxonomy" id="53361"/>
    <lineage>
        <taxon>Bacteria</taxon>
        <taxon>Bacillati</taxon>
        <taxon>Actinomycetota</taxon>
        <taxon>Actinomycetes</taxon>
        <taxon>Micromonosporales</taxon>
        <taxon>Micromonosporaceae</taxon>
        <taxon>Dactylosporangium</taxon>
    </lineage>
</organism>
<gene>
    <name evidence="1" type="ORF">GCM10010170_039730</name>
</gene>